<keyword evidence="1" id="KW-1133">Transmembrane helix</keyword>
<proteinExistence type="predicted"/>
<dbReference type="EMBL" id="CP042905">
    <property type="protein sequence ID" value="QEE14712.1"/>
    <property type="molecule type" value="Genomic_DNA"/>
</dbReference>
<evidence type="ECO:0000256" key="1">
    <source>
        <dbReference type="SAM" id="Phobius"/>
    </source>
</evidence>
<feature type="transmembrane region" description="Helical" evidence="1">
    <location>
        <begin position="78"/>
        <end position="98"/>
    </location>
</feature>
<dbReference type="GeneID" id="41328530"/>
<dbReference type="Proteomes" id="UP000321408">
    <property type="component" value="Chromosome"/>
</dbReference>
<reference evidence="2 3" key="2">
    <citation type="journal article" date="2024" name="Int. J. Syst. Evol. Microbiol.">
        <title>Promethearchaeum syntrophicum gen. nov., sp. nov., an anaerobic, obligately syntrophic archaeon, the first isolate of the lineage 'Asgard' archaea, and proposal of the new archaeal phylum Promethearchaeota phyl. nov. and kingdom Promethearchaeati regn. nov.</title>
        <authorList>
            <person name="Imachi H."/>
            <person name="Nobu M.K."/>
            <person name="Kato S."/>
            <person name="Takaki Y."/>
            <person name="Miyazaki M."/>
            <person name="Miyata M."/>
            <person name="Ogawara M."/>
            <person name="Saito Y."/>
            <person name="Sakai S."/>
            <person name="Tahara Y.O."/>
            <person name="Takano Y."/>
            <person name="Tasumi E."/>
            <person name="Uematsu K."/>
            <person name="Yoshimura T."/>
            <person name="Itoh T."/>
            <person name="Ohkuma M."/>
            <person name="Takai K."/>
        </authorList>
    </citation>
    <scope>NUCLEOTIDE SEQUENCE [LARGE SCALE GENOMIC DNA]</scope>
    <source>
        <strain evidence="2 3">MK-D1</strain>
    </source>
</reference>
<feature type="transmembrane region" description="Helical" evidence="1">
    <location>
        <begin position="171"/>
        <end position="192"/>
    </location>
</feature>
<protein>
    <submittedName>
        <fullName evidence="2">Uncharacterized protein</fullName>
    </submittedName>
</protein>
<sequence length="221" mass="24987">MILQLPDIYPSDYMMTIDYYIWLAVVVIGIISIVIFFAKIYKVESIQKPYLYGITFFLLLLTLQRVAYIIAVKLNVDYNFWTNLGYICSLAGMTCFFLGIEKSVIKKTKYLLSLTTLLGVLIGLLSLFEFLNRDIAMMITYIISTLATVIIIALFAWMVSKSTGSIRRKSIITFIGVVVLFAGIMMDSELVYGTLWPTIPLLIPPILNSIGLITITITNMQ</sequence>
<keyword evidence="1" id="KW-0472">Membrane</keyword>
<feature type="transmembrane region" description="Helical" evidence="1">
    <location>
        <begin position="110"/>
        <end position="131"/>
    </location>
</feature>
<gene>
    <name evidence="2" type="ORF">DSAG12_00526</name>
</gene>
<keyword evidence="3" id="KW-1185">Reference proteome</keyword>
<feature type="transmembrane region" description="Helical" evidence="1">
    <location>
        <begin position="20"/>
        <end position="38"/>
    </location>
</feature>
<accession>A0A5B9D6P4</accession>
<reference evidence="2 3" key="1">
    <citation type="journal article" date="2020" name="Nature">
        <title>Isolation of an archaeon at the prokaryote-eukaryote interface.</title>
        <authorList>
            <person name="Imachi H."/>
            <person name="Nobu M.K."/>
            <person name="Nakahara N."/>
            <person name="Morono Y."/>
            <person name="Ogawara M."/>
            <person name="Takaki Y."/>
            <person name="Takano Y."/>
            <person name="Uematsu K."/>
            <person name="Ikuta T."/>
            <person name="Ito M."/>
            <person name="Matsui Y."/>
            <person name="Miyazaki M."/>
            <person name="Murata K."/>
            <person name="Saito Y."/>
            <person name="Sakai S."/>
            <person name="Song C."/>
            <person name="Tasumi E."/>
            <person name="Yamanaka Y."/>
            <person name="Yamaguchi T."/>
            <person name="Kamagata Y."/>
            <person name="Tamaki H."/>
            <person name="Takai K."/>
        </authorList>
    </citation>
    <scope>NUCLEOTIDE SEQUENCE [LARGE SCALE GENOMIC DNA]</scope>
    <source>
        <strain evidence="2 3">MK-D1</strain>
    </source>
</reference>
<feature type="transmembrane region" description="Helical" evidence="1">
    <location>
        <begin position="137"/>
        <end position="159"/>
    </location>
</feature>
<dbReference type="KEGG" id="psyt:DSAG12_00526"/>
<organism evidence="2 3">
    <name type="scientific">Promethearchaeum syntrophicum</name>
    <dbReference type="NCBI Taxonomy" id="2594042"/>
    <lineage>
        <taxon>Archaea</taxon>
        <taxon>Promethearchaeati</taxon>
        <taxon>Promethearchaeota</taxon>
        <taxon>Promethearchaeia</taxon>
        <taxon>Promethearchaeales</taxon>
        <taxon>Promethearchaeaceae</taxon>
        <taxon>Promethearchaeum</taxon>
    </lineage>
</organism>
<feature type="transmembrane region" description="Helical" evidence="1">
    <location>
        <begin position="50"/>
        <end position="72"/>
    </location>
</feature>
<dbReference type="RefSeq" id="WP_147661656.1">
    <property type="nucleotide sequence ID" value="NZ_CP042905.2"/>
</dbReference>
<dbReference type="AlphaFoldDB" id="A0A5B9D6P4"/>
<feature type="transmembrane region" description="Helical" evidence="1">
    <location>
        <begin position="198"/>
        <end position="218"/>
    </location>
</feature>
<keyword evidence="1" id="KW-0812">Transmembrane</keyword>
<name>A0A5B9D6P4_9ARCH</name>
<evidence type="ECO:0000313" key="2">
    <source>
        <dbReference type="EMBL" id="QEE14712.1"/>
    </source>
</evidence>
<evidence type="ECO:0000313" key="3">
    <source>
        <dbReference type="Proteomes" id="UP000321408"/>
    </source>
</evidence>